<gene>
    <name evidence="1" type="ORF">AGR3A_Cc260239</name>
</gene>
<protein>
    <submittedName>
        <fullName evidence="1">Uncharacterized protein</fullName>
    </submittedName>
</protein>
<proteinExistence type="predicted"/>
<organism evidence="1 2">
    <name type="scientific">Agrobacterium tomkonis CFBP 6623</name>
    <dbReference type="NCBI Taxonomy" id="1183432"/>
    <lineage>
        <taxon>Bacteria</taxon>
        <taxon>Pseudomonadati</taxon>
        <taxon>Pseudomonadota</taxon>
        <taxon>Alphaproteobacteria</taxon>
        <taxon>Hyphomicrobiales</taxon>
        <taxon>Rhizobiaceae</taxon>
        <taxon>Rhizobium/Agrobacterium group</taxon>
        <taxon>Agrobacterium</taxon>
        <taxon>Agrobacterium tumefaciens complex</taxon>
    </lineage>
</organism>
<reference evidence="2" key="1">
    <citation type="submission" date="2016-01" db="EMBL/GenBank/DDBJ databases">
        <authorList>
            <person name="Regsiter A."/>
            <person name="william w."/>
        </authorList>
    </citation>
    <scope>NUCLEOTIDE SEQUENCE [LARGE SCALE GENOMIC DNA]</scope>
    <source>
        <strain evidence="2">CFBP 6623</strain>
    </source>
</reference>
<dbReference type="STRING" id="1183432.AGR3A_Cc260239"/>
<name>A0A1S7PLG9_9HYPH</name>
<evidence type="ECO:0000313" key="2">
    <source>
        <dbReference type="Proteomes" id="UP000191988"/>
    </source>
</evidence>
<accession>A0A1S7PLG9</accession>
<dbReference type="Proteomes" id="UP000191988">
    <property type="component" value="Unassembled WGS sequence"/>
</dbReference>
<evidence type="ECO:0000313" key="1">
    <source>
        <dbReference type="EMBL" id="CUX23024.1"/>
    </source>
</evidence>
<keyword evidence="2" id="KW-1185">Reference proteome</keyword>
<dbReference type="AlphaFoldDB" id="A0A1S7PLG9"/>
<sequence>MRTVRAGENQTPRKANAQLLGGPAGYNVAKTNIASSGGTGYLSDFYGRSGGIRTHDPLTPSQVRYRAALRSEPESRLYISLLGRKRKIAFSQKKEQWVWMAGRGRTVVPPSAGCFRQTHDTSSFHHGWNLP</sequence>
<dbReference type="AntiFam" id="ANF00012">
    <property type="entry name" value="tRNA translation"/>
</dbReference>
<dbReference type="EMBL" id="FBWK01000019">
    <property type="protein sequence ID" value="CUX23024.1"/>
    <property type="molecule type" value="Genomic_DNA"/>
</dbReference>